<evidence type="ECO:0000313" key="16">
    <source>
        <dbReference type="Proteomes" id="UP001285921"/>
    </source>
</evidence>
<dbReference type="SUPFAM" id="SSF55874">
    <property type="entry name" value="ATPase domain of HSP90 chaperone/DNA topoisomerase II/histidine kinase"/>
    <property type="match status" value="1"/>
</dbReference>
<dbReference type="PANTHER" id="PTHR34220">
    <property type="entry name" value="SENSOR HISTIDINE KINASE YPDA"/>
    <property type="match status" value="1"/>
</dbReference>
<evidence type="ECO:0000256" key="1">
    <source>
        <dbReference type="ARBA" id="ARBA00004651"/>
    </source>
</evidence>
<sequence length="588" mass="66347">MGKEARAAMTRLTYYRRIQLSFLLFIIFPILAVSVISYTLLKQNMIEKFQISNNSMLNVIVGEIDRTIDDVTFASHYIVNDSELRASLNLFADTSRLNTYTDYTRFIRIKDSFSLITSKPLNNSIHMYLVNRANFILSPDSENLAAINSKLAPLLKNVNASKPVVLQYLGLLHDNADDDGTYYLARVIGDGGGKPYTAVLLVGIEGSYFEKLLERVEFGQITLFDGTGKRIAGSPDVRLQSSDSSDSVYRNQLTLDKTDWKLAYETSEDSLFGQISRAFYIGIGLVLVFTLVFSVISLLFARKLHNPIQKLQRVARQFALGNRDMRLEVKGRDDIAELGHSFNQMLDEIEVLITNIEQEQEQKRVMELEALFMQIRPHFLINTLNSIKCSLILSKDQVHSGIVDSLMNLLRAYLKVNTPSSLEEECRLLGYYVDIMKVRSEMPLSIEARIEPELKSFVVPKLVLQPIVENAIVHGLDEKDELHIVVHAYREQGRIYIAIEDDGGGMEEEQLVWLNRQLNASSDLELDPDAEDYAPYERVGLRNVIQRLKLTYGSAEMKLIANAAGGITVILSIPIPSPIPSGKEVSHV</sequence>
<keyword evidence="5 13" id="KW-0812">Transmembrane</keyword>
<feature type="domain" description="HAMP" evidence="14">
    <location>
        <begin position="302"/>
        <end position="354"/>
    </location>
</feature>
<evidence type="ECO:0000256" key="3">
    <source>
        <dbReference type="ARBA" id="ARBA00022553"/>
    </source>
</evidence>
<dbReference type="PROSITE" id="PS50885">
    <property type="entry name" value="HAMP"/>
    <property type="match status" value="1"/>
</dbReference>
<dbReference type="PANTHER" id="PTHR34220:SF11">
    <property type="entry name" value="SENSOR PROTEIN KINASE HPTS"/>
    <property type="match status" value="1"/>
</dbReference>
<dbReference type="InterPro" id="IPR010559">
    <property type="entry name" value="Sig_transdc_His_kin_internal"/>
</dbReference>
<reference evidence="15 16" key="1">
    <citation type="submission" date="2023-05" db="EMBL/GenBank/DDBJ databases">
        <title>Draft genome of Paenibacillus sp. CCS26.</title>
        <authorList>
            <person name="Akita H."/>
            <person name="Shinto Y."/>
            <person name="Kimura Z."/>
        </authorList>
    </citation>
    <scope>NUCLEOTIDE SEQUENCE [LARGE SCALE GENOMIC DNA]</scope>
    <source>
        <strain evidence="15 16">CCS26</strain>
    </source>
</reference>
<dbReference type="SMART" id="SM00304">
    <property type="entry name" value="HAMP"/>
    <property type="match status" value="1"/>
</dbReference>
<dbReference type="InterPro" id="IPR003660">
    <property type="entry name" value="HAMP_dom"/>
</dbReference>
<keyword evidence="8" id="KW-0067">ATP-binding</keyword>
<proteinExistence type="predicted"/>
<evidence type="ECO:0000256" key="10">
    <source>
        <dbReference type="ARBA" id="ARBA00023012"/>
    </source>
</evidence>
<evidence type="ECO:0000256" key="8">
    <source>
        <dbReference type="ARBA" id="ARBA00022840"/>
    </source>
</evidence>
<dbReference type="InterPro" id="IPR036890">
    <property type="entry name" value="HATPase_C_sf"/>
</dbReference>
<evidence type="ECO:0000256" key="9">
    <source>
        <dbReference type="ARBA" id="ARBA00022989"/>
    </source>
</evidence>
<feature type="coiled-coil region" evidence="12">
    <location>
        <begin position="342"/>
        <end position="369"/>
    </location>
</feature>
<accession>A0ABQ6NJ57</accession>
<gene>
    <name evidence="15" type="ORF">PghCCS26_22790</name>
</gene>
<dbReference type="SUPFAM" id="SSF158472">
    <property type="entry name" value="HAMP domain-like"/>
    <property type="match status" value="1"/>
</dbReference>
<evidence type="ECO:0000256" key="7">
    <source>
        <dbReference type="ARBA" id="ARBA00022777"/>
    </source>
</evidence>
<keyword evidence="9 13" id="KW-1133">Transmembrane helix</keyword>
<dbReference type="Gene3D" id="3.30.565.10">
    <property type="entry name" value="Histidine kinase-like ATPase, C-terminal domain"/>
    <property type="match status" value="1"/>
</dbReference>
<evidence type="ECO:0000256" key="5">
    <source>
        <dbReference type="ARBA" id="ARBA00022692"/>
    </source>
</evidence>
<evidence type="ECO:0000256" key="4">
    <source>
        <dbReference type="ARBA" id="ARBA00022679"/>
    </source>
</evidence>
<dbReference type="Pfam" id="PF00672">
    <property type="entry name" value="HAMP"/>
    <property type="match status" value="1"/>
</dbReference>
<evidence type="ECO:0000256" key="2">
    <source>
        <dbReference type="ARBA" id="ARBA00022475"/>
    </source>
</evidence>
<evidence type="ECO:0000256" key="13">
    <source>
        <dbReference type="SAM" id="Phobius"/>
    </source>
</evidence>
<protein>
    <recommendedName>
        <fullName evidence="14">HAMP domain-containing protein</fullName>
    </recommendedName>
</protein>
<organism evidence="15 16">
    <name type="scientific">Paenibacillus glycanilyticus</name>
    <dbReference type="NCBI Taxonomy" id="126569"/>
    <lineage>
        <taxon>Bacteria</taxon>
        <taxon>Bacillati</taxon>
        <taxon>Bacillota</taxon>
        <taxon>Bacilli</taxon>
        <taxon>Bacillales</taxon>
        <taxon>Paenibacillaceae</taxon>
        <taxon>Paenibacillus</taxon>
    </lineage>
</organism>
<evidence type="ECO:0000256" key="6">
    <source>
        <dbReference type="ARBA" id="ARBA00022741"/>
    </source>
</evidence>
<keyword evidence="10" id="KW-0902">Two-component regulatory system</keyword>
<dbReference type="Gene3D" id="6.10.340.10">
    <property type="match status" value="1"/>
</dbReference>
<dbReference type="CDD" id="cd06225">
    <property type="entry name" value="HAMP"/>
    <property type="match status" value="1"/>
</dbReference>
<keyword evidence="12" id="KW-0175">Coiled coil</keyword>
<name>A0ABQ6NJ57_9BACL</name>
<evidence type="ECO:0000256" key="12">
    <source>
        <dbReference type="SAM" id="Coils"/>
    </source>
</evidence>
<keyword evidence="16" id="KW-1185">Reference proteome</keyword>
<dbReference type="RefSeq" id="WP_317979955.1">
    <property type="nucleotide sequence ID" value="NZ_BTCL01000006.1"/>
</dbReference>
<keyword evidence="3" id="KW-0597">Phosphoprotein</keyword>
<keyword evidence="7" id="KW-0418">Kinase</keyword>
<feature type="transmembrane region" description="Helical" evidence="13">
    <location>
        <begin position="278"/>
        <end position="301"/>
    </location>
</feature>
<evidence type="ECO:0000256" key="11">
    <source>
        <dbReference type="ARBA" id="ARBA00023136"/>
    </source>
</evidence>
<dbReference type="Proteomes" id="UP001285921">
    <property type="component" value="Unassembled WGS sequence"/>
</dbReference>
<evidence type="ECO:0000313" key="15">
    <source>
        <dbReference type="EMBL" id="GMK45151.1"/>
    </source>
</evidence>
<evidence type="ECO:0000259" key="14">
    <source>
        <dbReference type="PROSITE" id="PS50885"/>
    </source>
</evidence>
<comment type="caution">
    <text evidence="15">The sequence shown here is derived from an EMBL/GenBank/DDBJ whole genome shotgun (WGS) entry which is preliminary data.</text>
</comment>
<keyword evidence="6" id="KW-0547">Nucleotide-binding</keyword>
<feature type="transmembrane region" description="Helical" evidence="13">
    <location>
        <begin position="20"/>
        <end position="41"/>
    </location>
</feature>
<dbReference type="EMBL" id="BTCL01000006">
    <property type="protein sequence ID" value="GMK45151.1"/>
    <property type="molecule type" value="Genomic_DNA"/>
</dbReference>
<dbReference type="InterPro" id="IPR050640">
    <property type="entry name" value="Bact_2-comp_sensor_kinase"/>
</dbReference>
<keyword evidence="11 13" id="KW-0472">Membrane</keyword>
<keyword evidence="4" id="KW-0808">Transferase</keyword>
<dbReference type="Pfam" id="PF06580">
    <property type="entry name" value="His_kinase"/>
    <property type="match status" value="1"/>
</dbReference>
<comment type="subcellular location">
    <subcellularLocation>
        <location evidence="1">Cell membrane</location>
        <topology evidence="1">Multi-pass membrane protein</topology>
    </subcellularLocation>
</comment>
<keyword evidence="2" id="KW-1003">Cell membrane</keyword>